<dbReference type="InterPro" id="IPR022125">
    <property type="entry name" value="U3snoRNP10_N"/>
</dbReference>
<comment type="function">
    <text evidence="8">Involved in nucleolar processing of pre-18S ribosomal RNA.</text>
</comment>
<dbReference type="GO" id="GO:0034455">
    <property type="term" value="C:t-UTP complex"/>
    <property type="evidence" value="ECO:0007669"/>
    <property type="project" value="TreeGrafter"/>
</dbReference>
<evidence type="ECO:0000256" key="7">
    <source>
        <dbReference type="ARBA" id="ARBA00023274"/>
    </source>
</evidence>
<evidence type="ECO:0000256" key="6">
    <source>
        <dbReference type="ARBA" id="ARBA00023242"/>
    </source>
</evidence>
<dbReference type="InterPro" id="IPR011989">
    <property type="entry name" value="ARM-like"/>
</dbReference>
<protein>
    <recommendedName>
        <fullName evidence="3 8">U3 small nucleolar RNA-associated protein 10</fullName>
    </recommendedName>
</protein>
<organism evidence="10 11">
    <name type="scientific">Kwoniella newhampshirensis</name>
    <dbReference type="NCBI Taxonomy" id="1651941"/>
    <lineage>
        <taxon>Eukaryota</taxon>
        <taxon>Fungi</taxon>
        <taxon>Dikarya</taxon>
        <taxon>Basidiomycota</taxon>
        <taxon>Agaricomycotina</taxon>
        <taxon>Tremellomycetes</taxon>
        <taxon>Tremellales</taxon>
        <taxon>Cryptococcaceae</taxon>
        <taxon>Kwoniella</taxon>
    </lineage>
</organism>
<dbReference type="PANTHER" id="PTHR13457:SF1">
    <property type="entry name" value="HEAT REPEAT-CONTAINING PROTEIN 1"/>
    <property type="match status" value="1"/>
</dbReference>
<dbReference type="RefSeq" id="XP_066801631.1">
    <property type="nucleotide sequence ID" value="XM_066948172.1"/>
</dbReference>
<dbReference type="Pfam" id="PF23243">
    <property type="entry name" value="HEAT_HEATR1"/>
    <property type="match status" value="1"/>
</dbReference>
<dbReference type="GO" id="GO:0030515">
    <property type="term" value="F:snoRNA binding"/>
    <property type="evidence" value="ECO:0007669"/>
    <property type="project" value="TreeGrafter"/>
</dbReference>
<dbReference type="SUPFAM" id="SSF48371">
    <property type="entry name" value="ARM repeat"/>
    <property type="match status" value="1"/>
</dbReference>
<comment type="subcellular location">
    <subcellularLocation>
        <location evidence="1 8">Nucleus</location>
        <location evidence="1 8">Nucleolus</location>
    </subcellularLocation>
</comment>
<keyword evidence="11" id="KW-1185">Reference proteome</keyword>
<evidence type="ECO:0000256" key="5">
    <source>
        <dbReference type="ARBA" id="ARBA00022552"/>
    </source>
</evidence>
<evidence type="ECO:0000256" key="3">
    <source>
        <dbReference type="ARBA" id="ARBA00015399"/>
    </source>
</evidence>
<feature type="domain" description="BP28 C-terminal" evidence="9">
    <location>
        <begin position="1731"/>
        <end position="1883"/>
    </location>
</feature>
<keyword evidence="7 8" id="KW-0687">Ribonucleoprotein</keyword>
<dbReference type="GO" id="GO:0000462">
    <property type="term" value="P:maturation of SSU-rRNA from tricistronic rRNA transcript (SSU-rRNA, 5.8S rRNA, LSU-rRNA)"/>
    <property type="evidence" value="ECO:0007669"/>
    <property type="project" value="TreeGrafter"/>
</dbReference>
<dbReference type="EMBL" id="JBCAWK010000009">
    <property type="protein sequence ID" value="KAK8849743.1"/>
    <property type="molecule type" value="Genomic_DNA"/>
</dbReference>
<dbReference type="GO" id="GO:0030686">
    <property type="term" value="C:90S preribosome"/>
    <property type="evidence" value="ECO:0007669"/>
    <property type="project" value="TreeGrafter"/>
</dbReference>
<comment type="similarity">
    <text evidence="2 8">Belongs to the HEATR1/UTP10 family.</text>
</comment>
<dbReference type="SMART" id="SM01036">
    <property type="entry name" value="BP28CT"/>
    <property type="match status" value="1"/>
</dbReference>
<dbReference type="Proteomes" id="UP001388673">
    <property type="component" value="Unassembled WGS sequence"/>
</dbReference>
<dbReference type="InterPro" id="IPR056473">
    <property type="entry name" value="HEAT_Utp10/HEAT1"/>
</dbReference>
<dbReference type="GO" id="GO:0045943">
    <property type="term" value="P:positive regulation of transcription by RNA polymerase I"/>
    <property type="evidence" value="ECO:0007669"/>
    <property type="project" value="TreeGrafter"/>
</dbReference>
<gene>
    <name evidence="10" type="ORF">IAR55_005078</name>
</gene>
<keyword evidence="4 8" id="KW-0690">Ribosome biogenesis</keyword>
<accession>A0AAW0YUV0</accession>
<evidence type="ECO:0000256" key="2">
    <source>
        <dbReference type="ARBA" id="ARBA00010559"/>
    </source>
</evidence>
<name>A0AAW0YUV0_9TREE</name>
<dbReference type="InterPro" id="IPR016024">
    <property type="entry name" value="ARM-type_fold"/>
</dbReference>
<dbReference type="Gene3D" id="1.25.10.10">
    <property type="entry name" value="Leucine-rich Repeat Variant"/>
    <property type="match status" value="1"/>
</dbReference>
<keyword evidence="6 8" id="KW-0539">Nucleus</keyword>
<dbReference type="GeneID" id="92182336"/>
<evidence type="ECO:0000256" key="8">
    <source>
        <dbReference type="RuleBase" id="RU367065"/>
    </source>
</evidence>
<dbReference type="InterPro" id="IPR040191">
    <property type="entry name" value="UTP10"/>
</dbReference>
<comment type="subunit">
    <text evidence="8">Component of the ribosomal small subunit (SSU) processome.</text>
</comment>
<dbReference type="KEGG" id="kne:92182336"/>
<evidence type="ECO:0000313" key="10">
    <source>
        <dbReference type="EMBL" id="KAK8849743.1"/>
    </source>
</evidence>
<dbReference type="Pfam" id="PF12397">
    <property type="entry name" value="U3snoRNP10"/>
    <property type="match status" value="1"/>
</dbReference>
<evidence type="ECO:0000256" key="4">
    <source>
        <dbReference type="ARBA" id="ARBA00022517"/>
    </source>
</evidence>
<dbReference type="PANTHER" id="PTHR13457">
    <property type="entry name" value="BAP28"/>
    <property type="match status" value="1"/>
</dbReference>
<evidence type="ECO:0000313" key="11">
    <source>
        <dbReference type="Proteomes" id="UP001388673"/>
    </source>
</evidence>
<evidence type="ECO:0000259" key="9">
    <source>
        <dbReference type="SMART" id="SM01036"/>
    </source>
</evidence>
<dbReference type="GO" id="GO:0032040">
    <property type="term" value="C:small-subunit processome"/>
    <property type="evidence" value="ECO:0007669"/>
    <property type="project" value="TreeGrafter"/>
</dbReference>
<comment type="caution">
    <text evidence="10">The sequence shown here is derived from an EMBL/GenBank/DDBJ whole genome shotgun (WGS) entry which is preliminary data.</text>
</comment>
<dbReference type="Pfam" id="PF08146">
    <property type="entry name" value="BP28CT"/>
    <property type="match status" value="1"/>
</dbReference>
<keyword evidence="5 8" id="KW-0698">rRNA processing</keyword>
<proteinExistence type="inferred from homology"/>
<reference evidence="10 11" key="1">
    <citation type="journal article" date="2024" name="bioRxiv">
        <title>Comparative genomics of Cryptococcus and Kwoniella reveals pathogenesis evolution and contrasting karyotype dynamics via intercentromeric recombination or chromosome fusion.</title>
        <authorList>
            <person name="Coelho M.A."/>
            <person name="David-Palma M."/>
            <person name="Shea T."/>
            <person name="Bowers K."/>
            <person name="McGinley-Smith S."/>
            <person name="Mohammad A.W."/>
            <person name="Gnirke A."/>
            <person name="Yurkov A.M."/>
            <person name="Nowrousian M."/>
            <person name="Sun S."/>
            <person name="Cuomo C.A."/>
            <person name="Heitman J."/>
        </authorList>
    </citation>
    <scope>NUCLEOTIDE SEQUENCE [LARGE SCALE GENOMIC DNA]</scope>
    <source>
        <strain evidence="10 11">CBS 13917</strain>
    </source>
</reference>
<sequence>MSSLATQLQQIASLDASRLTSKYGTPSSKSYLFPPKVAADHDLDSIFSLAQSGFEELLSLDPGIEMYEDELFSEKAKRTDRMMLTQEENDALDKILGRCLRRLGRWVGVMAGGKCIEWLVRRFRVHEMNAETLLQVFLPYHSSPNFARILAILTLSKSSPYHAPFSPLIAKAQPVPRSYITSSISPSRDKSLHLLGDVAGMVKTAIKEGVVHRALLTFWTATLVDLLEGGKQGKGLHEGLVKLLVETFVVILETPSGGEDVNAAVYPPLVLLTRSVSLADGPFQAIVSSLLTPSTGANSSQRMLTLLVILNDRSTWDGGLGENGTMNLSKIKQLGEILMAAMEKYGFESALKTVVSVMLEKPELHHKNLTAVVEHNYLPNSIAQIAAQKFLQLGSATTSSDEVKTACKTILANLRERHPSVVDSAFVEASSKATIDHALVQKPVNEVAFLNVYAADVSSRVQGVGEVFDLADSGVDPESAITAIVARLGDVDEVVIQALYQRPQQIFTLLGVDRYIAGVKPTFWSVSPKPTIIGRHLDFISNHLLANHPDAGKKVFRELLFPCLLSTEKRQPLTKVEALQLLTGGLKKVDMLSKIVPEIAKARAENTKGGVQKSNLLIATALSDATAASASFEDDIAYLISQIGSTSSSARLLAYMVLTTLIVSVHGEIQLSLAVQVLAYLETKQSGPAMRDIHNTEQTPSPALLEAVHRKPDEARTTQRAMVELLSAMSKVVKPSAINVTWLSSETTASDIAPFKLYSKQIYLWANAGLLPASVSSTLLRSLLTQLGEDALLFFASLWTSTSSVTLRTASLRHATAFISACSGVKSQQGVDFQILIPAILIALRDGEQVVRQAGVKVLKAMSGETEGSATIYALDTIYGDRSDTVQLLKSIDRRRYLDSLLEFADEMVIDSGRVRALHSVALEIHRGQNKKALLHRRAVIGCLTSHIVAYRAHRERLILLDLLSDVSDSTLLRGVLPLLTVLENEKNDETIWLSELSSEASAEYLGVLFGTLRPQTVSVLTDQQSSAWTFLLSVLGGSCVSSFHAQMRELSLHRMVDGVFAVLPVPEQIEYVLALIQSLHSLPTDDILSTKEIMEKFELEPAIITELIDNLSQPLETTVHRKKQRQDESNVEGDGPTSAVHDLTVLIESRDWKSLPGDAGLVASLMSILSSLLTKRLVIKEGVDYLEQEVLAAILALVEKIEDPAEINRAHVGIEVVIKVIRASTNPRTSQRTLLVAAELARLIPDAVLHNVMPIFTFMGASDFQRDDAYSFGVVEKTVSRIVPVMTKSLKDKSAFNLDLYNQSLPFLSIFTDMSSRLPKHRTLPFFVHLVKSLGAVDFLAPVCMLLVDRATTKGGRAGKDAGTVLELPASLAGTFDVSVRTEVLVEIVNELGRLVGDLARVEKEAFLSRTIAENDSSDRPLRQITYLLNLTTSLIDQLRGKACAQPAVQAVVRQLIVLAATTSQPIMSSTDIPSNMHLALGGAMQLLSAENFLGVTLELLDEGSEQDKIMSLNVFTERIPLIKDEIRSRSTKTIGEILQKGAGLLEAKTSTVAAALTAIRTVAKTALPVEVGVLAQIVPGVVGAVGKFNDTANTVGGLSLLELLVRHLGSRVIPYIQSIVDASLRLIKSPKTPTSASKQSFATLASILETVSTFISSKQLTSIIRSAIDYRSKDSSISLSLLTTIAKRTRTKTLLPVLMEFWKVVQTEDEGSMKGFFDLLRLTLKNANREDLPGMIKPVFAFFLDVFDLRHRLQGRGFNAETINEIEESAIGSFLELVTKLNEATFKPLFIRLYDWAVIDLAEGKAIDDGRLVERKIVLLHVMMGLLVKFKNLLSPYISTLLPHIQELLPAYASGEIKDLPLWTLLLDVVAKSFEVDDGAFYTETHLLTLIPLLVAQLPLFPTPLASPTPTTRVLSALAGSTNSEKVLRSLNTSICLATRSDDVRLRLSALKALDGVWAWAQEKDELLLNLVPETVSEFLAELLEDESSDVESAARAVLARIEKVTGSLKEYLE</sequence>
<evidence type="ECO:0000256" key="1">
    <source>
        <dbReference type="ARBA" id="ARBA00004604"/>
    </source>
</evidence>
<dbReference type="InterPro" id="IPR012954">
    <property type="entry name" value="BP28_C_dom"/>
</dbReference>